<dbReference type="eggNOG" id="KOG0230">
    <property type="taxonomic scope" value="Eukaryota"/>
</dbReference>
<dbReference type="Pfam" id="PF01363">
    <property type="entry name" value="FYVE"/>
    <property type="match status" value="1"/>
</dbReference>
<comment type="subcellular location">
    <subcellularLocation>
        <location evidence="1">Endosome membrane</location>
        <topology evidence="1">Peripheral membrane protein</topology>
    </subcellularLocation>
</comment>
<dbReference type="GO" id="GO:0005524">
    <property type="term" value="F:ATP binding"/>
    <property type="evidence" value="ECO:0007669"/>
    <property type="project" value="UniProtKB-UniRule"/>
</dbReference>
<proteinExistence type="predicted"/>
<dbReference type="EC" id="2.7.1.150" evidence="2"/>
<dbReference type="GO" id="GO:0046854">
    <property type="term" value="P:phosphatidylinositol phosphate biosynthetic process"/>
    <property type="evidence" value="ECO:0007669"/>
    <property type="project" value="TreeGrafter"/>
</dbReference>
<dbReference type="SMART" id="SM00064">
    <property type="entry name" value="FYVE"/>
    <property type="match status" value="1"/>
</dbReference>
<evidence type="ECO:0000256" key="16">
    <source>
        <dbReference type="ARBA" id="ARBA00077675"/>
    </source>
</evidence>
<dbReference type="SUPFAM" id="SSF56104">
    <property type="entry name" value="SAICAR synthase-like"/>
    <property type="match status" value="1"/>
</dbReference>
<dbReference type="FunFam" id="3.30.810.10:FF:000001">
    <property type="entry name" value="1-phosphatidylinositol 3-phosphate 5-kinase FAB1"/>
    <property type="match status" value="1"/>
</dbReference>
<evidence type="ECO:0000313" key="25">
    <source>
        <dbReference type="RefSeq" id="XP_004510566.1"/>
    </source>
</evidence>
<feature type="compositionally biased region" description="Polar residues" evidence="21">
    <location>
        <begin position="350"/>
        <end position="367"/>
    </location>
</feature>
<keyword evidence="7 18" id="KW-0863">Zinc-finger</keyword>
<evidence type="ECO:0000256" key="4">
    <source>
        <dbReference type="ARBA" id="ARBA00022723"/>
    </source>
</evidence>
<evidence type="ECO:0000256" key="5">
    <source>
        <dbReference type="ARBA" id="ARBA00022741"/>
    </source>
</evidence>
<reference evidence="25" key="2">
    <citation type="submission" date="2025-08" db="UniProtKB">
        <authorList>
            <consortium name="RefSeq"/>
        </authorList>
    </citation>
    <scope>IDENTIFICATION</scope>
    <source>
        <tissue evidence="25">Etiolated seedlings</tissue>
    </source>
</reference>
<dbReference type="FunFam" id="3.30.800.10:FF:000006">
    <property type="entry name" value="1-phosphatidylinositol-3-phosphate 5-kinase FAB1B"/>
    <property type="match status" value="1"/>
</dbReference>
<keyword evidence="8 19" id="KW-0418">Kinase</keyword>
<dbReference type="GO" id="GO:0000285">
    <property type="term" value="F:1-phosphatidylinositol-3-phosphate 5-kinase activity"/>
    <property type="evidence" value="ECO:0007669"/>
    <property type="project" value="UniProtKB-EC"/>
</dbReference>
<dbReference type="Gene3D" id="3.50.7.10">
    <property type="entry name" value="GroEL"/>
    <property type="match status" value="1"/>
</dbReference>
<keyword evidence="10 19" id="KW-0067">ATP-binding</keyword>
<dbReference type="SMART" id="SM00330">
    <property type="entry name" value="PIPKc"/>
    <property type="match status" value="1"/>
</dbReference>
<evidence type="ECO:0000256" key="8">
    <source>
        <dbReference type="ARBA" id="ARBA00022777"/>
    </source>
</evidence>
<keyword evidence="12" id="KW-0472">Membrane</keyword>
<dbReference type="InterPro" id="IPR000306">
    <property type="entry name" value="Znf_FYVE"/>
</dbReference>
<evidence type="ECO:0000256" key="13">
    <source>
        <dbReference type="ARBA" id="ARBA00023464"/>
    </source>
</evidence>
<dbReference type="Gene3D" id="3.30.800.10">
    <property type="entry name" value="Phosphatidylinositol Phosphate Kinase II Beta"/>
    <property type="match status" value="1"/>
</dbReference>
<feature type="region of interest" description="Disordered" evidence="21">
    <location>
        <begin position="770"/>
        <end position="799"/>
    </location>
</feature>
<dbReference type="FunFam" id="3.50.7.10:FF:000007">
    <property type="entry name" value="1-phosphatidylinositol 3-phosphate 5-kinase isoform X1"/>
    <property type="match status" value="1"/>
</dbReference>
<dbReference type="GO" id="GO:0008270">
    <property type="term" value="F:zinc ion binding"/>
    <property type="evidence" value="ECO:0007669"/>
    <property type="project" value="UniProtKB-KW"/>
</dbReference>
<evidence type="ECO:0000256" key="7">
    <source>
        <dbReference type="ARBA" id="ARBA00022771"/>
    </source>
</evidence>
<dbReference type="FunFam" id="3.30.40.10:FF:000384">
    <property type="entry name" value="1-phosphatidylinositol-3-phosphate 5-kinase FAB1B"/>
    <property type="match status" value="1"/>
</dbReference>
<dbReference type="InterPro" id="IPR027409">
    <property type="entry name" value="GroEL-like_apical_dom_sf"/>
</dbReference>
<dbReference type="Gene3D" id="3.30.40.10">
    <property type="entry name" value="Zinc/RING finger domain, C3HC4 (zinc finger)"/>
    <property type="match status" value="1"/>
</dbReference>
<dbReference type="STRING" id="3827.A0A1S2YVI6"/>
<evidence type="ECO:0000256" key="14">
    <source>
        <dbReference type="ARBA" id="ARBA00057940"/>
    </source>
</evidence>
<keyword evidence="9" id="KW-0862">Zinc</keyword>
<evidence type="ECO:0000259" key="23">
    <source>
        <dbReference type="PROSITE" id="PS51455"/>
    </source>
</evidence>
<dbReference type="InterPro" id="IPR002423">
    <property type="entry name" value="Cpn60/GroEL/TCP-1"/>
</dbReference>
<dbReference type="SUPFAM" id="SSF57903">
    <property type="entry name" value="FYVE/PHD zinc finger"/>
    <property type="match status" value="1"/>
</dbReference>
<evidence type="ECO:0000256" key="11">
    <source>
        <dbReference type="ARBA" id="ARBA00023054"/>
    </source>
</evidence>
<evidence type="ECO:0000256" key="9">
    <source>
        <dbReference type="ARBA" id="ARBA00022833"/>
    </source>
</evidence>
<dbReference type="OrthoDB" id="158357at2759"/>
<feature type="compositionally biased region" description="Basic and acidic residues" evidence="21">
    <location>
        <begin position="369"/>
        <end position="378"/>
    </location>
</feature>
<dbReference type="CDD" id="cd03334">
    <property type="entry name" value="Fab1_TCP"/>
    <property type="match status" value="1"/>
</dbReference>
<dbReference type="InterPro" id="IPR017455">
    <property type="entry name" value="Znf_FYVE-rel"/>
</dbReference>
<dbReference type="InterPro" id="IPR013083">
    <property type="entry name" value="Znf_RING/FYVE/PHD"/>
</dbReference>
<dbReference type="SUPFAM" id="SSF52029">
    <property type="entry name" value="GroEL apical domain-like"/>
    <property type="match status" value="1"/>
</dbReference>
<dbReference type="CDD" id="cd15725">
    <property type="entry name" value="FYVE_PIKfyve_Fab1"/>
    <property type="match status" value="1"/>
</dbReference>
<evidence type="ECO:0000256" key="15">
    <source>
        <dbReference type="ARBA" id="ARBA00077223"/>
    </source>
</evidence>
<dbReference type="GO" id="GO:0007033">
    <property type="term" value="P:vacuole organization"/>
    <property type="evidence" value="ECO:0007669"/>
    <property type="project" value="UniProtKB-ARBA"/>
</dbReference>
<keyword evidence="4" id="KW-0479">Metal-binding</keyword>
<dbReference type="InterPro" id="IPR011011">
    <property type="entry name" value="Znf_FYVE_PHD"/>
</dbReference>
<feature type="compositionally biased region" description="Polar residues" evidence="21">
    <location>
        <begin position="775"/>
        <end position="788"/>
    </location>
</feature>
<dbReference type="GO" id="GO:0010008">
    <property type="term" value="C:endosome membrane"/>
    <property type="evidence" value="ECO:0007669"/>
    <property type="project" value="UniProtKB-SubCell"/>
</dbReference>
<dbReference type="Proteomes" id="UP000087171">
    <property type="component" value="Chromosome Ca7"/>
</dbReference>
<dbReference type="CDD" id="cd17300">
    <property type="entry name" value="PIPKc_PIKfyve"/>
    <property type="match status" value="1"/>
</dbReference>
<dbReference type="GO" id="GO:0010256">
    <property type="term" value="P:endomembrane system organization"/>
    <property type="evidence" value="ECO:0007669"/>
    <property type="project" value="UniProtKB-ARBA"/>
</dbReference>
<dbReference type="Pfam" id="PF00118">
    <property type="entry name" value="Cpn60_TCP1"/>
    <property type="match status" value="1"/>
</dbReference>
<evidence type="ECO:0000256" key="21">
    <source>
        <dbReference type="SAM" id="MobiDB-lite"/>
    </source>
</evidence>
<dbReference type="KEGG" id="cam:101515385"/>
<evidence type="ECO:0000256" key="20">
    <source>
        <dbReference type="SAM" id="Coils"/>
    </source>
</evidence>
<feature type="coiled-coil region" evidence="20">
    <location>
        <begin position="1106"/>
        <end position="1133"/>
    </location>
</feature>
<protein>
    <recommendedName>
        <fullName evidence="2">1-phosphatidylinositol-3-phosphate 5-kinase</fullName>
        <ecNumber evidence="2">2.7.1.150</ecNumber>
    </recommendedName>
    <alternativeName>
        <fullName evidence="16">FYVE finger-containing phosphoinositide kinase</fullName>
    </alternativeName>
    <alternativeName>
        <fullName evidence="17">PIKfyve</fullName>
    </alternativeName>
    <alternativeName>
        <fullName evidence="15">Phosphatidylinositol 3-phosphate 5-kinase type III</fullName>
    </alternativeName>
</protein>
<comment type="function">
    <text evidence="14">The PI(3,5)P2 regulatory complex regulates both the synthesis and turnover of phosphatidylinositol 3,5-bisphosphate (PtdIns(3,5)P2). Catalyzes the phosphorylation of phosphatidylinositol 3-phosphate on the fifth hydroxyl of the myo-inositol ring, to form phosphatidylinositol 3,5-bisphosphate. Plays an important role in maintenance of endomembrane homeostasis including endocytosis, vacuole formation, and vacuolar acidification processes. Required for development of viable pollen. Might mediate recycling of auxin transporters.</text>
</comment>
<evidence type="ECO:0000313" key="24">
    <source>
        <dbReference type="Proteomes" id="UP000087171"/>
    </source>
</evidence>
<dbReference type="InterPro" id="IPR027484">
    <property type="entry name" value="PInositol-4-P-5-kinase_N"/>
</dbReference>
<dbReference type="PANTHER" id="PTHR45748">
    <property type="entry name" value="1-PHOSPHATIDYLINOSITOL 3-PHOSPHATE 5-KINASE-RELATED"/>
    <property type="match status" value="1"/>
</dbReference>
<dbReference type="PaxDb" id="3827-XP_004510566.1"/>
<dbReference type="Gene3D" id="3.30.810.10">
    <property type="entry name" value="2-Layer Sandwich"/>
    <property type="match status" value="1"/>
</dbReference>
<evidence type="ECO:0000256" key="12">
    <source>
        <dbReference type="ARBA" id="ARBA00023136"/>
    </source>
</evidence>
<accession>A0A1S2YVI6</accession>
<evidence type="ECO:0000256" key="1">
    <source>
        <dbReference type="ARBA" id="ARBA00004481"/>
    </source>
</evidence>
<dbReference type="InterPro" id="IPR002498">
    <property type="entry name" value="PInositol-4-P-4/5-kinase_core"/>
</dbReference>
<dbReference type="PANTHER" id="PTHR45748:SF7">
    <property type="entry name" value="1-PHOSPHATIDYLINOSITOL 3-PHOSPHATE 5-KINASE-RELATED"/>
    <property type="match status" value="1"/>
</dbReference>
<dbReference type="PROSITE" id="PS50178">
    <property type="entry name" value="ZF_FYVE"/>
    <property type="match status" value="1"/>
</dbReference>
<feature type="domain" description="FYVE-type" evidence="22">
    <location>
        <begin position="44"/>
        <end position="110"/>
    </location>
</feature>
<feature type="region of interest" description="Disordered" evidence="21">
    <location>
        <begin position="208"/>
        <end position="229"/>
    </location>
</feature>
<keyword evidence="11 20" id="KW-0175">Coiled coil</keyword>
<gene>
    <name evidence="25" type="primary">LOC101515385</name>
</gene>
<keyword evidence="6" id="KW-0967">Endosome</keyword>
<keyword evidence="5 19" id="KW-0547">Nucleotide-binding</keyword>
<evidence type="ECO:0000256" key="18">
    <source>
        <dbReference type="PROSITE-ProRule" id="PRU00091"/>
    </source>
</evidence>
<evidence type="ECO:0000256" key="3">
    <source>
        <dbReference type="ARBA" id="ARBA00022679"/>
    </source>
</evidence>
<evidence type="ECO:0000259" key="22">
    <source>
        <dbReference type="PROSITE" id="PS50178"/>
    </source>
</evidence>
<evidence type="ECO:0000256" key="19">
    <source>
        <dbReference type="PROSITE-ProRule" id="PRU00781"/>
    </source>
</evidence>
<dbReference type="RefSeq" id="XP_004510566.1">
    <property type="nucleotide sequence ID" value="XM_004510509.3"/>
</dbReference>
<feature type="region of interest" description="Disordered" evidence="21">
    <location>
        <begin position="342"/>
        <end position="378"/>
    </location>
</feature>
<organism evidence="24 25">
    <name type="scientific">Cicer arietinum</name>
    <name type="common">Chickpea</name>
    <name type="synonym">Garbanzo</name>
    <dbReference type="NCBI Taxonomy" id="3827"/>
    <lineage>
        <taxon>Eukaryota</taxon>
        <taxon>Viridiplantae</taxon>
        <taxon>Streptophyta</taxon>
        <taxon>Embryophyta</taxon>
        <taxon>Tracheophyta</taxon>
        <taxon>Spermatophyta</taxon>
        <taxon>Magnoliopsida</taxon>
        <taxon>eudicotyledons</taxon>
        <taxon>Gunneridae</taxon>
        <taxon>Pentapetalae</taxon>
        <taxon>rosids</taxon>
        <taxon>fabids</taxon>
        <taxon>Fabales</taxon>
        <taxon>Fabaceae</taxon>
        <taxon>Papilionoideae</taxon>
        <taxon>50 kb inversion clade</taxon>
        <taxon>NPAAA clade</taxon>
        <taxon>Hologalegina</taxon>
        <taxon>IRL clade</taxon>
        <taxon>Cicereae</taxon>
        <taxon>Cicer</taxon>
    </lineage>
</organism>
<dbReference type="Pfam" id="PF01504">
    <property type="entry name" value="PIP5K"/>
    <property type="match status" value="1"/>
</dbReference>
<keyword evidence="24" id="KW-1185">Reference proteome</keyword>
<evidence type="ECO:0000256" key="10">
    <source>
        <dbReference type="ARBA" id="ARBA00022840"/>
    </source>
</evidence>
<feature type="region of interest" description="Disordered" evidence="21">
    <location>
        <begin position="690"/>
        <end position="718"/>
    </location>
</feature>
<dbReference type="GeneID" id="101515385"/>
<dbReference type="PROSITE" id="PS51455">
    <property type="entry name" value="PIPK"/>
    <property type="match status" value="1"/>
</dbReference>
<evidence type="ECO:0000256" key="6">
    <source>
        <dbReference type="ARBA" id="ARBA00022753"/>
    </source>
</evidence>
<keyword evidence="3 19" id="KW-0808">Transferase</keyword>
<name>A0A1S2YVI6_CICAR</name>
<dbReference type="GO" id="GO:0009555">
    <property type="term" value="P:pollen development"/>
    <property type="evidence" value="ECO:0007669"/>
    <property type="project" value="UniProtKB-ARBA"/>
</dbReference>
<sequence>MQKLGCLSMDAIDKTFSELVSIIKSWIPWQSEPANVSRDFWMPDHSCRVCYECDSQFTIFNRRHHCRLCGRIFCSKCTTNSVPAPFSSQRNSWDESEKIRVCNYCYKQWEQGIVTFDNGGQVSNLERTMSTSSVASSKTSATANSSNITICSMPYSVGSYQQIQQGSCVNLHQSPMRGKDTDREGLSSALGGRNIDLVADLGDPLPKQYGFSSNRSDDDEDEYGVYRSDSDMRQYPQVSSYYGQAVLDGISNIDGSPKVHPDGENIDAKLSNYNFDAQSLEGTPVISKNEDEPDICDENEAPSSLYVSEDVDAEPVDFENNGLLWLPPEPEDEEDDREAILFDDDDDNEGNSTGEWGYLRNSSSFGSGESRHRDRSNEEHKMVMKNVVDGHFRALVSQLLQVENLPVEDNDKNSWLEIIISLSWEAANLLKPDMSKGGGMDPAGYAKVKCIACGHRIESVVVKGVVCKKNVAHRRMRSKVDKPRLLILGGALEYQRVTNLLSSVDTLLQQEMDHLKMAVAKIASHQPNILLVEKSVSRYAQEYLLAKDITLVLNVKRPLLERIARCTGTQIVPSIDHLSSQKLGFCETLRVEKFLEDLTGAGQGAKKTVKTLMFFEGCPKPLGCTILLRGADMDELKKVKHVVQYAVFAAYHLAMETSFLADEGVSLPELPLNSLALPNKASSIQRSISTVPGFSVPGNEKSQGQEPNTEPRRTKSVTMAELSLSIGSSQSTPPGSDLNHSTALYSTIVASGDEIPDPYRTKLLLCTNKERNDTDSNQPSVKGTSMVDNTPVVMDDPFANDSESAEKIYQGILASNTRNGHSQIYANQLSASESLSPNYAQNHTVITYEEPVPQKEEFPPSPSDHQSILVSLSSRCVWKGTVCERSHLFRIKYYGSFDKPLGRFLRDHLFDQGYRCHSCDMPSEAHVHCYTHRQGTLTISVKKLPEIILPGEREGKIWMWHRCLRCPRINGFPPATQRIVMSDAAWGLSFGKFLELSFSNHAAASRVASCGHSLHRDCLRFYGFGKMVACFRYASIDVHSVYLPPHKLNFDYGNQDWIQKESNEVVNRAELLFSEILNGLSQIGEKRSSAAQTSSGQKTPELRRQVAELEGMLQKEKLEFEETLEKIMNQEKRNGQPGIDILEINRLWRQLLFQSYMWDNRLIYAASLSNSNSETCSISEDKEIPPIDESLTTAVSLAGRGFSSVDSIHSDPTQSDAFHQEIDMAKNKQNEKEEQPNLSSSKSINDQSDLLELEWGVRRALSEGPFPVVPSLSDTLDAKWTGENHSGIGTQKESTSVINLDISMADALTTTTQRETYYLGDRMEDQNGSKSIYSASKGHDSMEDSLSWLGMPFVNFYRQFNKNLFASSQKFETLVDYNPVFVSSFGKLELQGGARMLLPIGVNDTVIPIYDDEPSSIIAYALMSPEYHSQLLDEGDRPKEGSELASSYFSESGAFQSFSSADDNAFDSQKSFGSIEDMILSISGSRNSSILDPVLYTKAMHARVSFGEDGPLGKVKYSVTGYYAKRFEALRRVCCPSELDYIRSLSRCKKWRAQGGKSNVFFAKTLDDRFIIKQVTKTELESFIKFGPEYFKYLSESIGTGSPTCLAKILGIYQVTSKHLKGGKESRMDVLVMENLLFRRTVTRLYDLKGSSRSRYNPDSTGKNKVLLDQNLIEAMPTSPIFVGNKAKRLLERAVWNDTGFLASVDVMDYSLLVGVDEEKHELVLGIIDFMRQYTWDKHLETWVKASGILGGPKNTSPTVISPKQYKKRFRKAMTTYFLMLPDQWSPPSLIPSLSQSDLCEENNTTQQSRTLAE</sequence>
<evidence type="ECO:0000256" key="2">
    <source>
        <dbReference type="ARBA" id="ARBA00012009"/>
    </source>
</evidence>
<feature type="domain" description="PIPK" evidence="23">
    <location>
        <begin position="1454"/>
        <end position="1778"/>
    </location>
</feature>
<dbReference type="InterPro" id="IPR027483">
    <property type="entry name" value="PInositol-4-P-4/5-kinase_C_sf"/>
</dbReference>
<reference evidence="24" key="1">
    <citation type="journal article" date="2013" name="Nat. Biotechnol.">
        <title>Draft genome sequence of chickpea (Cicer arietinum) provides a resource for trait improvement.</title>
        <authorList>
            <person name="Varshney R.K."/>
            <person name="Song C."/>
            <person name="Saxena R.K."/>
            <person name="Azam S."/>
            <person name="Yu S."/>
            <person name="Sharpe A.G."/>
            <person name="Cannon S."/>
            <person name="Baek J."/>
            <person name="Rosen B.D."/>
            <person name="Tar'an B."/>
            <person name="Millan T."/>
            <person name="Zhang X."/>
            <person name="Ramsay L.D."/>
            <person name="Iwata A."/>
            <person name="Wang Y."/>
            <person name="Nelson W."/>
            <person name="Farmer A.D."/>
            <person name="Gaur P.M."/>
            <person name="Soderlund C."/>
            <person name="Penmetsa R.V."/>
            <person name="Xu C."/>
            <person name="Bharti A.K."/>
            <person name="He W."/>
            <person name="Winter P."/>
            <person name="Zhao S."/>
            <person name="Hane J.K."/>
            <person name="Carrasquilla-Garcia N."/>
            <person name="Condie J.A."/>
            <person name="Upadhyaya H.D."/>
            <person name="Luo M.C."/>
            <person name="Thudi M."/>
            <person name="Gowda C.L."/>
            <person name="Singh N.P."/>
            <person name="Lichtenzveig J."/>
            <person name="Gali K.K."/>
            <person name="Rubio J."/>
            <person name="Nadarajan N."/>
            <person name="Dolezel J."/>
            <person name="Bansal K.C."/>
            <person name="Xu X."/>
            <person name="Edwards D."/>
            <person name="Zhang G."/>
            <person name="Kahl G."/>
            <person name="Gil J."/>
            <person name="Singh K.B."/>
            <person name="Datta S.K."/>
            <person name="Jackson S.A."/>
            <person name="Wang J."/>
            <person name="Cook D.R."/>
        </authorList>
    </citation>
    <scope>NUCLEOTIDE SEQUENCE [LARGE SCALE GENOMIC DNA]</scope>
    <source>
        <strain evidence="24">cv. CDC Frontier</strain>
    </source>
</reference>
<comment type="subunit">
    <text evidence="13">Component of the PI(3,5)P2 regulatory complex at least composed of ATG18, SAC/FIG4, FAB1 and VAC14.</text>
</comment>
<evidence type="ECO:0000256" key="17">
    <source>
        <dbReference type="ARBA" id="ARBA00081348"/>
    </source>
</evidence>
<dbReference type="InterPro" id="IPR044769">
    <property type="entry name" value="PIKfyve_PIPKc"/>
</dbReference>